<feature type="domain" description="NAD-dependent epimerase/dehydratase" evidence="1">
    <location>
        <begin position="3"/>
        <end position="232"/>
    </location>
</feature>
<evidence type="ECO:0000313" key="2">
    <source>
        <dbReference type="EMBL" id="RGN33928.1"/>
    </source>
</evidence>
<dbReference type="RefSeq" id="WP_117724808.1">
    <property type="nucleotide sequence ID" value="NZ_QSUL01000010.1"/>
</dbReference>
<accession>A0A3E5B8J7</accession>
<dbReference type="Pfam" id="PF01370">
    <property type="entry name" value="Epimerase"/>
    <property type="match status" value="1"/>
</dbReference>
<dbReference type="Proteomes" id="UP000260983">
    <property type="component" value="Unassembled WGS sequence"/>
</dbReference>
<comment type="caution">
    <text evidence="2">The sequence shown here is derived from an EMBL/GenBank/DDBJ whole genome shotgun (WGS) entry which is preliminary data.</text>
</comment>
<dbReference type="PANTHER" id="PTHR43245">
    <property type="entry name" value="BIFUNCTIONAL POLYMYXIN RESISTANCE PROTEIN ARNA"/>
    <property type="match status" value="1"/>
</dbReference>
<proteinExistence type="predicted"/>
<dbReference type="PANTHER" id="PTHR43245:SF58">
    <property type="entry name" value="BLL5923 PROTEIN"/>
    <property type="match status" value="1"/>
</dbReference>
<dbReference type="InterPro" id="IPR050177">
    <property type="entry name" value="Lipid_A_modif_metabolic_enz"/>
</dbReference>
<dbReference type="InterPro" id="IPR001509">
    <property type="entry name" value="Epimerase_deHydtase"/>
</dbReference>
<name>A0A3E5B8J7_9BACE</name>
<dbReference type="InterPro" id="IPR036291">
    <property type="entry name" value="NAD(P)-bd_dom_sf"/>
</dbReference>
<evidence type="ECO:0000313" key="3">
    <source>
        <dbReference type="Proteomes" id="UP000260983"/>
    </source>
</evidence>
<sequence>MNILITGIHGFVGSNLVVALKKRHVLYGLDIVAPEKEGVVKTFAWEDIESTSFPMQRLPQFDAIIHLAGKAHDTKNQSAAQVYFDINTGLTQKIFDFFLESTAKKFIFFSSVKAAADSVVGDALREDVIPTPLGPYGESKIAAENYILDKLKIKNEKLKLHDDGKQVYILRPCMIHGPGNKGNLNLLYNVVKKGIPWPLGDFENKRSFTSIDNLCYVVEGLLTKNVASGIYHMGDDEALSTNELIALMCEAMGKEPHIWKMNKKMMESCAGLGTLLHLPLNTERLRKLTENYVVSNEKIKAALSIERMPVRAADGIMKTILSFSN</sequence>
<dbReference type="EMBL" id="QSUL01000010">
    <property type="protein sequence ID" value="RGN33928.1"/>
    <property type="molecule type" value="Genomic_DNA"/>
</dbReference>
<evidence type="ECO:0000259" key="1">
    <source>
        <dbReference type="Pfam" id="PF01370"/>
    </source>
</evidence>
<dbReference type="Gene3D" id="3.40.50.720">
    <property type="entry name" value="NAD(P)-binding Rossmann-like Domain"/>
    <property type="match status" value="1"/>
</dbReference>
<organism evidence="2 3">
    <name type="scientific">Bacteroides oleiciplenus</name>
    <dbReference type="NCBI Taxonomy" id="626931"/>
    <lineage>
        <taxon>Bacteria</taxon>
        <taxon>Pseudomonadati</taxon>
        <taxon>Bacteroidota</taxon>
        <taxon>Bacteroidia</taxon>
        <taxon>Bacteroidales</taxon>
        <taxon>Bacteroidaceae</taxon>
        <taxon>Bacteroides</taxon>
    </lineage>
</organism>
<dbReference type="AlphaFoldDB" id="A0A3E5B8J7"/>
<reference evidence="2 3" key="1">
    <citation type="submission" date="2018-08" db="EMBL/GenBank/DDBJ databases">
        <title>A genome reference for cultivated species of the human gut microbiota.</title>
        <authorList>
            <person name="Zou Y."/>
            <person name="Xue W."/>
            <person name="Luo G."/>
        </authorList>
    </citation>
    <scope>NUCLEOTIDE SEQUENCE [LARGE SCALE GENOMIC DNA]</scope>
    <source>
        <strain evidence="2 3">OM05-15BH</strain>
    </source>
</reference>
<gene>
    <name evidence="2" type="ORF">DXB65_15765</name>
</gene>
<dbReference type="SUPFAM" id="SSF51735">
    <property type="entry name" value="NAD(P)-binding Rossmann-fold domains"/>
    <property type="match status" value="1"/>
</dbReference>
<protein>
    <submittedName>
        <fullName evidence="2">NAD-dependent epimerase/dehydratase family protein</fullName>
    </submittedName>
</protein>